<name>A0A2T2WEZ2_9FIRM</name>
<protein>
    <recommendedName>
        <fullName evidence="4">Asp23/Gls24 family envelope stress response protein</fullName>
    </recommendedName>
</protein>
<accession>A0A2T2WEZ2</accession>
<evidence type="ECO:0000313" key="2">
    <source>
        <dbReference type="EMBL" id="PSR20788.1"/>
    </source>
</evidence>
<dbReference type="Proteomes" id="UP000241848">
    <property type="component" value="Unassembled WGS sequence"/>
</dbReference>
<dbReference type="PANTHER" id="PTHR34297">
    <property type="entry name" value="HYPOTHETICAL CYTOSOLIC PROTEIN-RELATED"/>
    <property type="match status" value="1"/>
</dbReference>
<dbReference type="PANTHER" id="PTHR34297:SF3">
    <property type="entry name" value="ALKALINE SHOCK PROTEIN 23"/>
    <property type="match status" value="1"/>
</dbReference>
<sequence>MRMTHVVSVHGVFVADFTTVCHIQTPSAAKTVFAMVTWEVFRCNPSGKGCDGALEKRTEWGQTIVNDDVLAVIAAHAALTAPGIVQMSQSGFGDNLTNLMHHDPTTRGVRVTALDEGHYAVDLYVLIAYGTRIAAVAREVGRRVNDALKDAVGTYPDRIVIHVDGVRVLEQ</sequence>
<proteinExistence type="inferred from homology"/>
<evidence type="ECO:0000313" key="3">
    <source>
        <dbReference type="Proteomes" id="UP000241848"/>
    </source>
</evidence>
<organism evidence="2 3">
    <name type="scientific">Sulfobacillus acidophilus</name>
    <dbReference type="NCBI Taxonomy" id="53633"/>
    <lineage>
        <taxon>Bacteria</taxon>
        <taxon>Bacillati</taxon>
        <taxon>Bacillota</taxon>
        <taxon>Clostridia</taxon>
        <taxon>Eubacteriales</taxon>
        <taxon>Clostridiales Family XVII. Incertae Sedis</taxon>
        <taxon>Sulfobacillus</taxon>
    </lineage>
</organism>
<dbReference type="Pfam" id="PF03780">
    <property type="entry name" value="Asp23"/>
    <property type="match status" value="1"/>
</dbReference>
<evidence type="ECO:0008006" key="4">
    <source>
        <dbReference type="Google" id="ProtNLM"/>
    </source>
</evidence>
<dbReference type="InterPro" id="IPR005531">
    <property type="entry name" value="Asp23"/>
</dbReference>
<dbReference type="EMBL" id="PXYV01000050">
    <property type="protein sequence ID" value="PSR20788.1"/>
    <property type="molecule type" value="Genomic_DNA"/>
</dbReference>
<comment type="caution">
    <text evidence="2">The sequence shown here is derived from an EMBL/GenBank/DDBJ whole genome shotgun (WGS) entry which is preliminary data.</text>
</comment>
<reference evidence="2 3" key="1">
    <citation type="journal article" date="2014" name="BMC Genomics">
        <title>Comparison of environmental and isolate Sulfobacillus genomes reveals diverse carbon, sulfur, nitrogen, and hydrogen metabolisms.</title>
        <authorList>
            <person name="Justice N.B."/>
            <person name="Norman A."/>
            <person name="Brown C.T."/>
            <person name="Singh A."/>
            <person name="Thomas B.C."/>
            <person name="Banfield J.F."/>
        </authorList>
    </citation>
    <scope>NUCLEOTIDE SEQUENCE [LARGE SCALE GENOMIC DNA]</scope>
    <source>
        <strain evidence="2">AMDSBA3</strain>
    </source>
</reference>
<dbReference type="AlphaFoldDB" id="A0A2T2WEZ2"/>
<evidence type="ECO:0000256" key="1">
    <source>
        <dbReference type="ARBA" id="ARBA00005721"/>
    </source>
</evidence>
<gene>
    <name evidence="2" type="ORF">C7B45_13280</name>
</gene>
<comment type="similarity">
    <text evidence="1">Belongs to the asp23 family.</text>
</comment>